<dbReference type="AlphaFoldDB" id="A0A9X1FQ57"/>
<gene>
    <name evidence="1" type="ORF">KXJ69_11605</name>
</gene>
<proteinExistence type="predicted"/>
<dbReference type="Proteomes" id="UP001138686">
    <property type="component" value="Unassembled WGS sequence"/>
</dbReference>
<comment type="caution">
    <text evidence="1">The sequence shown here is derived from an EMBL/GenBank/DDBJ whole genome shotgun (WGS) entry which is preliminary data.</text>
</comment>
<dbReference type="Pfam" id="PF07606">
    <property type="entry name" value="DUF1569"/>
    <property type="match status" value="1"/>
</dbReference>
<evidence type="ECO:0000313" key="2">
    <source>
        <dbReference type="Proteomes" id="UP001138686"/>
    </source>
</evidence>
<accession>A0A9X1FQ57</accession>
<sequence>MKNLFEESVYNEIRERLNNLNENSERQWGKMTHGQMMHHCQGPFNIMLGKNDYGMKPNWLAKVFFKKSLYNDKLWRKNLPTASFLKETEPRDFQVEKKNLEGLLDEFNSQRDRDHWPEHPGFGYFTKEQYGQMQYKHLDHHLRQFGV</sequence>
<name>A0A9X1FQ57_9FLAO</name>
<protein>
    <submittedName>
        <fullName evidence="1">DUF1569 domain-containing protein</fullName>
    </submittedName>
</protein>
<reference evidence="1" key="1">
    <citation type="submission" date="2021-07" db="EMBL/GenBank/DDBJ databases">
        <title>Aureisphaera sp. CAU 1614 isolated from sea sediment.</title>
        <authorList>
            <person name="Kim W."/>
        </authorList>
    </citation>
    <scope>NUCLEOTIDE SEQUENCE</scope>
    <source>
        <strain evidence="1">CAU 1614</strain>
    </source>
</reference>
<keyword evidence="2" id="KW-1185">Reference proteome</keyword>
<dbReference type="EMBL" id="JAHWDP010000005">
    <property type="protein sequence ID" value="MBW2938758.1"/>
    <property type="molecule type" value="Genomic_DNA"/>
</dbReference>
<dbReference type="RefSeq" id="WP_219053286.1">
    <property type="nucleotide sequence ID" value="NZ_JAHWDP010000005.1"/>
</dbReference>
<dbReference type="InterPro" id="IPR011463">
    <property type="entry name" value="DUF1569"/>
</dbReference>
<organism evidence="1 2">
    <name type="scientific">Halomarinibacterium sedimenti</name>
    <dbReference type="NCBI Taxonomy" id="2857106"/>
    <lineage>
        <taxon>Bacteria</taxon>
        <taxon>Pseudomonadati</taxon>
        <taxon>Bacteroidota</taxon>
        <taxon>Flavobacteriia</taxon>
        <taxon>Flavobacteriales</taxon>
        <taxon>Flavobacteriaceae</taxon>
        <taxon>Halomarinibacterium</taxon>
    </lineage>
</organism>
<evidence type="ECO:0000313" key="1">
    <source>
        <dbReference type="EMBL" id="MBW2938758.1"/>
    </source>
</evidence>